<dbReference type="AlphaFoldDB" id="A0A6J5V3F9"/>
<sequence length="245" mass="25244">MSTSAKWLQNAAKINAIKVKYVACPNQEVGVIVAKVNPADLKTIGVVSSSSGTDTSGEKRILPTFNSTITALGLFRSLFKRGFKETVLAFAENEDAKWNRPKGCGFTEVEQRTLQECRRLLEKRVKPDLSTQLGPRPTAPPVIKSRSGTGGEDAKKPENGNGRENGVVAKPSLEGANGGGGGGHNGKHSGGGNGSNGKHSEGGTGGKPDGGVAGDEGGNGAVATEGAGEGGILEKLLEKLHDIFG</sequence>
<reference evidence="2 3" key="1">
    <citation type="submission" date="2020-05" db="EMBL/GenBank/DDBJ databases">
        <authorList>
            <person name="Campoy J."/>
            <person name="Schneeberger K."/>
            <person name="Spophaly S."/>
        </authorList>
    </citation>
    <scope>NUCLEOTIDE SEQUENCE [LARGE SCALE GENOMIC DNA]</scope>
    <source>
        <strain evidence="2">PruArmRojPasFocal</strain>
    </source>
</reference>
<name>A0A6J5V3F9_PRUAR</name>
<organism evidence="2 3">
    <name type="scientific">Prunus armeniaca</name>
    <name type="common">Apricot</name>
    <name type="synonym">Armeniaca vulgaris</name>
    <dbReference type="NCBI Taxonomy" id="36596"/>
    <lineage>
        <taxon>Eukaryota</taxon>
        <taxon>Viridiplantae</taxon>
        <taxon>Streptophyta</taxon>
        <taxon>Embryophyta</taxon>
        <taxon>Tracheophyta</taxon>
        <taxon>Spermatophyta</taxon>
        <taxon>Magnoliopsida</taxon>
        <taxon>eudicotyledons</taxon>
        <taxon>Gunneridae</taxon>
        <taxon>Pentapetalae</taxon>
        <taxon>rosids</taxon>
        <taxon>fabids</taxon>
        <taxon>Rosales</taxon>
        <taxon>Rosaceae</taxon>
        <taxon>Amygdaloideae</taxon>
        <taxon>Amygdaleae</taxon>
        <taxon>Prunus</taxon>
    </lineage>
</organism>
<accession>A0A6J5V3F9</accession>
<dbReference type="Proteomes" id="UP000507222">
    <property type="component" value="Unassembled WGS sequence"/>
</dbReference>
<feature type="compositionally biased region" description="Gly residues" evidence="1">
    <location>
        <begin position="202"/>
        <end position="220"/>
    </location>
</feature>
<evidence type="ECO:0000256" key="1">
    <source>
        <dbReference type="SAM" id="MobiDB-lite"/>
    </source>
</evidence>
<gene>
    <name evidence="2" type="ORF">CURHAP_LOCUS33404</name>
</gene>
<feature type="compositionally biased region" description="Gly residues" evidence="1">
    <location>
        <begin position="176"/>
        <end position="195"/>
    </location>
</feature>
<evidence type="ECO:0000313" key="3">
    <source>
        <dbReference type="Proteomes" id="UP000507222"/>
    </source>
</evidence>
<evidence type="ECO:0000313" key="2">
    <source>
        <dbReference type="EMBL" id="CAB4280548.1"/>
    </source>
</evidence>
<dbReference type="EMBL" id="CAEKDK010000005">
    <property type="protein sequence ID" value="CAB4280548.1"/>
    <property type="molecule type" value="Genomic_DNA"/>
</dbReference>
<protein>
    <submittedName>
        <fullName evidence="2">Uncharacterized protein</fullName>
    </submittedName>
</protein>
<feature type="region of interest" description="Disordered" evidence="1">
    <location>
        <begin position="128"/>
        <end position="232"/>
    </location>
</feature>
<proteinExistence type="predicted"/>